<keyword evidence="3 6" id="KW-0812">Transmembrane</keyword>
<evidence type="ECO:0000313" key="8">
    <source>
        <dbReference type="EMBL" id="MBP0496216.1"/>
    </source>
</evidence>
<evidence type="ECO:0000259" key="7">
    <source>
        <dbReference type="PROSITE" id="PS50850"/>
    </source>
</evidence>
<evidence type="ECO:0000256" key="4">
    <source>
        <dbReference type="ARBA" id="ARBA00022989"/>
    </source>
</evidence>
<feature type="transmembrane region" description="Helical" evidence="6">
    <location>
        <begin position="303"/>
        <end position="324"/>
    </location>
</feature>
<dbReference type="EMBL" id="JAGIZA010000030">
    <property type="protein sequence ID" value="MBP0496216.1"/>
    <property type="molecule type" value="Genomic_DNA"/>
</dbReference>
<evidence type="ECO:0000256" key="2">
    <source>
        <dbReference type="ARBA" id="ARBA00022475"/>
    </source>
</evidence>
<comment type="subcellular location">
    <subcellularLocation>
        <location evidence="1">Cell membrane</location>
        <topology evidence="1">Multi-pass membrane protein</topology>
    </subcellularLocation>
</comment>
<evidence type="ECO:0000313" key="9">
    <source>
        <dbReference type="Proteomes" id="UP000677537"/>
    </source>
</evidence>
<keyword evidence="9" id="KW-1185">Reference proteome</keyword>
<evidence type="ECO:0000256" key="3">
    <source>
        <dbReference type="ARBA" id="ARBA00022692"/>
    </source>
</evidence>
<feature type="transmembrane region" description="Helical" evidence="6">
    <location>
        <begin position="105"/>
        <end position="126"/>
    </location>
</feature>
<keyword evidence="4 6" id="KW-1133">Transmembrane helix</keyword>
<name>A0A940N587_9PROT</name>
<evidence type="ECO:0000256" key="6">
    <source>
        <dbReference type="SAM" id="Phobius"/>
    </source>
</evidence>
<organism evidence="8 9">
    <name type="scientific">Roseomonas indoligenes</name>
    <dbReference type="NCBI Taxonomy" id="2820811"/>
    <lineage>
        <taxon>Bacteria</taxon>
        <taxon>Pseudomonadati</taxon>
        <taxon>Pseudomonadota</taxon>
        <taxon>Alphaproteobacteria</taxon>
        <taxon>Acetobacterales</taxon>
        <taxon>Roseomonadaceae</taxon>
        <taxon>Roseomonas</taxon>
    </lineage>
</organism>
<feature type="transmembrane region" description="Helical" evidence="6">
    <location>
        <begin position="278"/>
        <end position="297"/>
    </location>
</feature>
<reference evidence="8" key="1">
    <citation type="submission" date="2021-03" db="EMBL/GenBank/DDBJ databases">
        <authorList>
            <person name="So Y."/>
        </authorList>
    </citation>
    <scope>NUCLEOTIDE SEQUENCE</scope>
    <source>
        <strain evidence="8">SG15</strain>
    </source>
</reference>
<feature type="transmembrane region" description="Helical" evidence="6">
    <location>
        <begin position="166"/>
        <end position="185"/>
    </location>
</feature>
<dbReference type="Pfam" id="PF07690">
    <property type="entry name" value="MFS_1"/>
    <property type="match status" value="1"/>
</dbReference>
<dbReference type="AlphaFoldDB" id="A0A940N587"/>
<dbReference type="SUPFAM" id="SSF103473">
    <property type="entry name" value="MFS general substrate transporter"/>
    <property type="match status" value="1"/>
</dbReference>
<feature type="transmembrane region" description="Helical" evidence="6">
    <location>
        <begin position="251"/>
        <end position="271"/>
    </location>
</feature>
<dbReference type="GO" id="GO:0005886">
    <property type="term" value="C:plasma membrane"/>
    <property type="evidence" value="ECO:0007669"/>
    <property type="project" value="UniProtKB-SubCell"/>
</dbReference>
<evidence type="ECO:0000256" key="5">
    <source>
        <dbReference type="ARBA" id="ARBA00023136"/>
    </source>
</evidence>
<sequence>MLAPPDEASRIRRLITLYGLTAFTTSLSARSLDPILPEIARSFAAATDSVALLASAFALPYALVQPFLGPVGDALGKRRIIALATLLTGLALVACALAPSLGLLFGFRALAGAAAGGIYPLVIATFGDRVPQASRQVALSRLLAFSTAGQIAGGVVSGLVHGFVDWRGIIGGGAVAVLAMGLVLWRDLRREPDTAAGRLDAGSAARRYREIVRLPAARRIYAAVATEGLFVFGLFPYLAALVAGWGLGGAVQAGLAIGAFGASGVAYTFLAGPMLSRLGLAAMQRVAGLVVATGFLLVSAGGWALGLGVLPVVLGMFLIGLGYFTMHNSLQMRVTEIAPHARGSAVAMHAFSFFVGQSLGPLLFGTVLGRFGPTGALAVSGTAMLALGLALSRIMPGRELPDHGDRAR</sequence>
<dbReference type="GO" id="GO:0022857">
    <property type="term" value="F:transmembrane transporter activity"/>
    <property type="evidence" value="ECO:0007669"/>
    <property type="project" value="InterPro"/>
</dbReference>
<protein>
    <submittedName>
        <fullName evidence="8">MFS transporter</fullName>
    </submittedName>
</protein>
<dbReference type="Proteomes" id="UP000677537">
    <property type="component" value="Unassembled WGS sequence"/>
</dbReference>
<gene>
    <name evidence="8" type="ORF">J5Y10_25760</name>
</gene>
<dbReference type="InterPro" id="IPR011701">
    <property type="entry name" value="MFS"/>
</dbReference>
<dbReference type="InterPro" id="IPR050189">
    <property type="entry name" value="MFS_Efflux_Transporters"/>
</dbReference>
<feature type="transmembrane region" description="Helical" evidence="6">
    <location>
        <begin position="345"/>
        <end position="365"/>
    </location>
</feature>
<feature type="domain" description="Major facilitator superfamily (MFS) profile" evidence="7">
    <location>
        <begin position="14"/>
        <end position="399"/>
    </location>
</feature>
<keyword evidence="5 6" id="KW-0472">Membrane</keyword>
<dbReference type="PANTHER" id="PTHR43124:SF3">
    <property type="entry name" value="CHLORAMPHENICOL EFFLUX PUMP RV0191"/>
    <property type="match status" value="1"/>
</dbReference>
<comment type="caution">
    <text evidence="8">The sequence shown here is derived from an EMBL/GenBank/DDBJ whole genome shotgun (WGS) entry which is preliminary data.</text>
</comment>
<dbReference type="PANTHER" id="PTHR43124">
    <property type="entry name" value="PURINE EFFLUX PUMP PBUE"/>
    <property type="match status" value="1"/>
</dbReference>
<dbReference type="RefSeq" id="WP_209377007.1">
    <property type="nucleotide sequence ID" value="NZ_JAGIZA010000030.1"/>
</dbReference>
<dbReference type="InterPro" id="IPR036259">
    <property type="entry name" value="MFS_trans_sf"/>
</dbReference>
<feature type="transmembrane region" description="Helical" evidence="6">
    <location>
        <begin position="138"/>
        <end position="160"/>
    </location>
</feature>
<dbReference type="InterPro" id="IPR020846">
    <property type="entry name" value="MFS_dom"/>
</dbReference>
<evidence type="ECO:0000256" key="1">
    <source>
        <dbReference type="ARBA" id="ARBA00004651"/>
    </source>
</evidence>
<feature type="transmembrane region" description="Helical" evidence="6">
    <location>
        <begin position="220"/>
        <end position="245"/>
    </location>
</feature>
<feature type="transmembrane region" description="Helical" evidence="6">
    <location>
        <begin position="371"/>
        <end position="391"/>
    </location>
</feature>
<proteinExistence type="predicted"/>
<dbReference type="Gene3D" id="1.20.1250.20">
    <property type="entry name" value="MFS general substrate transporter like domains"/>
    <property type="match status" value="1"/>
</dbReference>
<dbReference type="CDD" id="cd17324">
    <property type="entry name" value="MFS_NepI_like"/>
    <property type="match status" value="1"/>
</dbReference>
<keyword evidence="2" id="KW-1003">Cell membrane</keyword>
<accession>A0A940N587</accession>
<feature type="transmembrane region" description="Helical" evidence="6">
    <location>
        <begin position="80"/>
        <end position="99"/>
    </location>
</feature>
<dbReference type="PROSITE" id="PS50850">
    <property type="entry name" value="MFS"/>
    <property type="match status" value="1"/>
</dbReference>